<dbReference type="EMBL" id="LFZW01000001">
    <property type="protein sequence ID" value="KMY51007.1"/>
    <property type="molecule type" value="Genomic_DNA"/>
</dbReference>
<reference evidence="2" key="1">
    <citation type="submission" date="2015-07" db="EMBL/GenBank/DDBJ databases">
        <title>Genome sequencing project for genomic taxonomy and phylogenomics of Bacillus-like bacteria.</title>
        <authorList>
            <person name="Liu B."/>
            <person name="Wang J."/>
            <person name="Zhu Y."/>
            <person name="Liu G."/>
            <person name="Chen Q."/>
            <person name="Chen Z."/>
            <person name="Lan J."/>
            <person name="Che J."/>
            <person name="Ge C."/>
            <person name="Shi H."/>
            <person name="Pan Z."/>
            <person name="Liu X."/>
        </authorList>
    </citation>
    <scope>NUCLEOTIDE SEQUENCE [LARGE SCALE GENOMIC DNA]</scope>
    <source>
        <strain evidence="2">FJAT-27997</strain>
    </source>
</reference>
<keyword evidence="2" id="KW-1185">Reference proteome</keyword>
<dbReference type="PATRIC" id="fig|1679170.3.peg.3844"/>
<proteinExistence type="predicted"/>
<name>A0A0K9GXP0_9BACI</name>
<dbReference type="RefSeq" id="WP_049682358.1">
    <property type="nucleotide sequence ID" value="NZ_LFZW01000001.1"/>
</dbReference>
<sequence>MGSQTYVQSGEKEFVNGVTRAIMECDVSNNHYLLNNAGVLMYIVSSRNQRVGLQVNSKTKVLCVFSKGLIEDFHDKARGTDDLAKQWIKRAIRDVIDHGKDVPRIVYRVF</sequence>
<organism evidence="1 2">
    <name type="scientific">Peribacillus loiseleuriae</name>
    <dbReference type="NCBI Taxonomy" id="1679170"/>
    <lineage>
        <taxon>Bacteria</taxon>
        <taxon>Bacillati</taxon>
        <taxon>Bacillota</taxon>
        <taxon>Bacilli</taxon>
        <taxon>Bacillales</taxon>
        <taxon>Bacillaceae</taxon>
        <taxon>Peribacillus</taxon>
    </lineage>
</organism>
<comment type="caution">
    <text evidence="1">The sequence shown here is derived from an EMBL/GenBank/DDBJ whole genome shotgun (WGS) entry which is preliminary data.</text>
</comment>
<dbReference type="Proteomes" id="UP000037146">
    <property type="component" value="Unassembled WGS sequence"/>
</dbReference>
<accession>A0A0K9GXP0</accession>
<protein>
    <submittedName>
        <fullName evidence="1">Uncharacterized protein</fullName>
    </submittedName>
</protein>
<dbReference type="AlphaFoldDB" id="A0A0K9GXP0"/>
<evidence type="ECO:0000313" key="1">
    <source>
        <dbReference type="EMBL" id="KMY51007.1"/>
    </source>
</evidence>
<evidence type="ECO:0000313" key="2">
    <source>
        <dbReference type="Proteomes" id="UP000037146"/>
    </source>
</evidence>
<dbReference type="OrthoDB" id="2874362at2"/>
<gene>
    <name evidence="1" type="ORF">AC625_16935</name>
</gene>